<dbReference type="KEGG" id="fnk:E1750_03325"/>
<evidence type="ECO:0000256" key="1">
    <source>
        <dbReference type="SAM" id="Phobius"/>
    </source>
</evidence>
<evidence type="ECO:0000313" key="3">
    <source>
        <dbReference type="Proteomes" id="UP000291124"/>
    </source>
</evidence>
<gene>
    <name evidence="2" type="ORF">E1750_03325</name>
</gene>
<dbReference type="EMBL" id="CP037933">
    <property type="protein sequence ID" value="QBN17872.1"/>
    <property type="molecule type" value="Genomic_DNA"/>
</dbReference>
<keyword evidence="1" id="KW-1133">Transmembrane helix</keyword>
<dbReference type="RefSeq" id="WP_133275403.1">
    <property type="nucleotide sequence ID" value="NZ_CP037933.1"/>
</dbReference>
<name>A0A4V1AGF6_9FLAO</name>
<reference evidence="3" key="1">
    <citation type="submission" date="2019-03" db="EMBL/GenBank/DDBJ databases">
        <title>Flavobacterium sp.</title>
        <authorList>
            <person name="Kim H."/>
        </authorList>
    </citation>
    <scope>NUCLEOTIDE SEQUENCE [LARGE SCALE GENOMIC DNA]</scope>
    <source>
        <strain evidence="3">GS13</strain>
    </source>
</reference>
<dbReference type="Proteomes" id="UP000291124">
    <property type="component" value="Chromosome"/>
</dbReference>
<proteinExistence type="predicted"/>
<accession>A0A4V1AGF6</accession>
<dbReference type="AlphaFoldDB" id="A0A4V1AGF6"/>
<keyword evidence="3" id="KW-1185">Reference proteome</keyword>
<organism evidence="2 3">
    <name type="scientific">Flavobacterium nackdongense</name>
    <dbReference type="NCBI Taxonomy" id="2547394"/>
    <lineage>
        <taxon>Bacteria</taxon>
        <taxon>Pseudomonadati</taxon>
        <taxon>Bacteroidota</taxon>
        <taxon>Flavobacteriia</taxon>
        <taxon>Flavobacteriales</taxon>
        <taxon>Flavobacteriaceae</taxon>
        <taxon>Flavobacterium</taxon>
    </lineage>
</organism>
<feature type="transmembrane region" description="Helical" evidence="1">
    <location>
        <begin position="57"/>
        <end position="75"/>
    </location>
</feature>
<keyword evidence="1" id="KW-0812">Transmembrane</keyword>
<feature type="transmembrane region" description="Helical" evidence="1">
    <location>
        <begin position="81"/>
        <end position="98"/>
    </location>
</feature>
<protein>
    <submittedName>
        <fullName evidence="2">Uncharacterized protein</fullName>
    </submittedName>
</protein>
<evidence type="ECO:0000313" key="2">
    <source>
        <dbReference type="EMBL" id="QBN17872.1"/>
    </source>
</evidence>
<sequence length="170" mass="19967">MNTIFEPQHTKRIKKIDCLSCNKNGLIVVQNSIEMSSISYSDIVKVYIKKQKLEPKIKFGILLVLLLALATSMVYLPMEMVLISLFLYLPIFAWMYDFKSYRLQLIDKSQTLYFKKFSSINKQEHIDLVNTIRKEIFEKRTNHSPDPFQAKSKVHQSIDDIYVLQSLRIV</sequence>
<keyword evidence="1" id="KW-0472">Membrane</keyword>